<dbReference type="InterPro" id="IPR002716">
    <property type="entry name" value="PIN_dom"/>
</dbReference>
<dbReference type="Pfam" id="PF01850">
    <property type="entry name" value="PIN"/>
    <property type="match status" value="1"/>
</dbReference>
<evidence type="ECO:0000259" key="1">
    <source>
        <dbReference type="Pfam" id="PF01850"/>
    </source>
</evidence>
<accession>A0A0G0K9K7</accession>
<evidence type="ECO:0000313" key="3">
    <source>
        <dbReference type="Proteomes" id="UP000034471"/>
    </source>
</evidence>
<reference evidence="2 3" key="1">
    <citation type="journal article" date="2015" name="Nature">
        <title>rRNA introns, odd ribosomes, and small enigmatic genomes across a large radiation of phyla.</title>
        <authorList>
            <person name="Brown C.T."/>
            <person name="Hug L.A."/>
            <person name="Thomas B.C."/>
            <person name="Sharon I."/>
            <person name="Castelle C.J."/>
            <person name="Singh A."/>
            <person name="Wilkins M.J."/>
            <person name="Williams K.H."/>
            <person name="Banfield J.F."/>
        </authorList>
    </citation>
    <scope>NUCLEOTIDE SEQUENCE [LARGE SCALE GENOMIC DNA]</scope>
</reference>
<feature type="domain" description="PIN" evidence="1">
    <location>
        <begin position="19"/>
        <end position="136"/>
    </location>
</feature>
<dbReference type="Gene3D" id="3.40.50.1010">
    <property type="entry name" value="5'-nuclease"/>
    <property type="match status" value="1"/>
</dbReference>
<dbReference type="PATRIC" id="fig|1618481.3.peg.742"/>
<evidence type="ECO:0000313" key="2">
    <source>
        <dbReference type="EMBL" id="KKQ37276.1"/>
    </source>
</evidence>
<dbReference type="EMBL" id="LBTJ01000039">
    <property type="protein sequence ID" value="KKQ37276.1"/>
    <property type="molecule type" value="Genomic_DNA"/>
</dbReference>
<proteinExistence type="predicted"/>
<dbReference type="STRING" id="1618481.US54_C0039G0002"/>
<comment type="caution">
    <text evidence="2">The sequence shown here is derived from an EMBL/GenBank/DDBJ whole genome shotgun (WGS) entry which is preliminary data.</text>
</comment>
<dbReference type="Proteomes" id="UP000034471">
    <property type="component" value="Unassembled WGS sequence"/>
</dbReference>
<name>A0A0G0K9K7_9BACT</name>
<protein>
    <submittedName>
        <fullName evidence="2">PilT protein-like protein</fullName>
    </submittedName>
</protein>
<dbReference type="InterPro" id="IPR029060">
    <property type="entry name" value="PIN-like_dom_sf"/>
</dbReference>
<gene>
    <name evidence="2" type="ORF">US54_C0039G0002</name>
</gene>
<organism evidence="2 3">
    <name type="scientific">Candidatus Roizmanbacteria bacterium GW2011_GWA2_37_7</name>
    <dbReference type="NCBI Taxonomy" id="1618481"/>
    <lineage>
        <taxon>Bacteria</taxon>
        <taxon>Candidatus Roizmaniibacteriota</taxon>
    </lineage>
</organism>
<sequence>MEIKQFEKLLIKEKVCGCDAMLFIYLFEKNPRYYPWVSKLFYLGESGKIKIITSRITPIEILSAPKLITQPEKIYLYQEYFENASYLSVEDVSWDIVDMSAQLRREMKLRTPDAIQLATAQLSGANIFLTNDHHFNIIKSQQIYILDDMMDS</sequence>
<dbReference type="AlphaFoldDB" id="A0A0G0K9K7"/>
<dbReference type="SUPFAM" id="SSF88723">
    <property type="entry name" value="PIN domain-like"/>
    <property type="match status" value="1"/>
</dbReference>